<feature type="domain" description="Peptidoglycan binding-like" evidence="1">
    <location>
        <begin position="19"/>
        <end position="61"/>
    </location>
</feature>
<dbReference type="EMBL" id="JABBVZ010000110">
    <property type="protein sequence ID" value="NMP24432.1"/>
    <property type="molecule type" value="Genomic_DNA"/>
</dbReference>
<comment type="caution">
    <text evidence="2">The sequence shown here is derived from an EMBL/GenBank/DDBJ whole genome shotgun (WGS) entry which is preliminary data.</text>
</comment>
<proteinExistence type="predicted"/>
<dbReference type="AlphaFoldDB" id="A0A7Y0L6Y7"/>
<evidence type="ECO:0000313" key="3">
    <source>
        <dbReference type="Proteomes" id="UP000533476"/>
    </source>
</evidence>
<reference evidence="2 3" key="1">
    <citation type="submission" date="2020-04" db="EMBL/GenBank/DDBJ databases">
        <authorList>
            <person name="Zhang R."/>
            <person name="Schippers A."/>
        </authorList>
    </citation>
    <scope>NUCLEOTIDE SEQUENCE [LARGE SCALE GENOMIC DNA]</scope>
    <source>
        <strain evidence="2 3">DSM 109850</strain>
    </source>
</reference>
<dbReference type="RefSeq" id="WP_169102549.1">
    <property type="nucleotide sequence ID" value="NZ_JABBVZ010000110.1"/>
</dbReference>
<keyword evidence="3" id="KW-1185">Reference proteome</keyword>
<name>A0A7Y0L6Y7_9FIRM</name>
<dbReference type="Gene3D" id="1.10.101.10">
    <property type="entry name" value="PGBD-like superfamily/PGBD"/>
    <property type="match status" value="1"/>
</dbReference>
<accession>A0A7Y0L6Y7</accession>
<dbReference type="InterPro" id="IPR002477">
    <property type="entry name" value="Peptidoglycan-bd-like"/>
</dbReference>
<gene>
    <name evidence="2" type="ORF">HIJ39_19095</name>
</gene>
<dbReference type="SUPFAM" id="SSF47090">
    <property type="entry name" value="PGBD-like"/>
    <property type="match status" value="1"/>
</dbReference>
<dbReference type="InterPro" id="IPR036366">
    <property type="entry name" value="PGBDSf"/>
</dbReference>
<dbReference type="InterPro" id="IPR036365">
    <property type="entry name" value="PGBD-like_sf"/>
</dbReference>
<dbReference type="Proteomes" id="UP000533476">
    <property type="component" value="Unassembled WGS sequence"/>
</dbReference>
<protein>
    <submittedName>
        <fullName evidence="2">Peptidoglycan-binding protein</fullName>
    </submittedName>
</protein>
<organism evidence="2 3">
    <name type="scientific">Sulfobacillus harzensis</name>
    <dbReference type="NCBI Taxonomy" id="2729629"/>
    <lineage>
        <taxon>Bacteria</taxon>
        <taxon>Bacillati</taxon>
        <taxon>Bacillota</taxon>
        <taxon>Clostridia</taxon>
        <taxon>Eubacteriales</taxon>
        <taxon>Clostridiales Family XVII. Incertae Sedis</taxon>
        <taxon>Sulfobacillus</taxon>
    </lineage>
</organism>
<sequence>MSDALTCTTVTLTHPYTQSENVKAIQMALKSHGYDIGPIDGIFGPVTASGVEAFKMYEGIKPVNPTVDLPIYYKLGVRCVSTRELTEQLDYNNPLLQKLETAWVDGKKYWAYGPNIPLPIDPKRTKVAQEYVIVYHVSRRHHWATFVPLQLNIYDSIPGDPKYSPIWHLNWVVVPHSYVPNTLKSVHDVKRSPYKVIPSDVYVN</sequence>
<evidence type="ECO:0000259" key="1">
    <source>
        <dbReference type="Pfam" id="PF01471"/>
    </source>
</evidence>
<dbReference type="Pfam" id="PF01471">
    <property type="entry name" value="PG_binding_1"/>
    <property type="match status" value="1"/>
</dbReference>
<evidence type="ECO:0000313" key="2">
    <source>
        <dbReference type="EMBL" id="NMP24432.1"/>
    </source>
</evidence>